<comment type="caution">
    <text evidence="2">The sequence shown here is derived from an EMBL/GenBank/DDBJ whole genome shotgun (WGS) entry which is preliminary data.</text>
</comment>
<evidence type="ECO:0000259" key="1">
    <source>
        <dbReference type="Pfam" id="PF00296"/>
    </source>
</evidence>
<dbReference type="SUPFAM" id="SSF51679">
    <property type="entry name" value="Bacterial luciferase-like"/>
    <property type="match status" value="1"/>
</dbReference>
<organism evidence="2 3">
    <name type="scientific">Actinomadura alba</name>
    <dbReference type="NCBI Taxonomy" id="406431"/>
    <lineage>
        <taxon>Bacteria</taxon>
        <taxon>Bacillati</taxon>
        <taxon>Actinomycetota</taxon>
        <taxon>Actinomycetes</taxon>
        <taxon>Streptosporangiales</taxon>
        <taxon>Thermomonosporaceae</taxon>
        <taxon>Actinomadura</taxon>
    </lineage>
</organism>
<protein>
    <submittedName>
        <fullName evidence="2">TIGR03619 family F420-dependent LLM class oxidoreductase</fullName>
        <ecNumber evidence="2">1.-.-.-</ecNumber>
    </submittedName>
</protein>
<keyword evidence="3" id="KW-1185">Reference proteome</keyword>
<gene>
    <name evidence="2" type="ORF">HKK74_34155</name>
</gene>
<reference evidence="2 3" key="1">
    <citation type="submission" date="2020-06" db="EMBL/GenBank/DDBJ databases">
        <title>Actinomadura xiongansis sp. nov., isolated from soil of Baiyangdian.</title>
        <authorList>
            <person name="Zhang X."/>
        </authorList>
    </citation>
    <scope>NUCLEOTIDE SEQUENCE [LARGE SCALE GENOMIC DNA]</scope>
    <source>
        <strain evidence="2 3">HBUM206468</strain>
    </source>
</reference>
<keyword evidence="2" id="KW-0560">Oxidoreductase</keyword>
<evidence type="ECO:0000313" key="2">
    <source>
        <dbReference type="EMBL" id="MBC6470495.1"/>
    </source>
</evidence>
<name>A0ABR7M046_9ACTN</name>
<proteinExistence type="predicted"/>
<dbReference type="PANTHER" id="PTHR30011:SF32">
    <property type="entry name" value="CONSERVED PROTEIN"/>
    <property type="match status" value="1"/>
</dbReference>
<dbReference type="GO" id="GO:0016491">
    <property type="term" value="F:oxidoreductase activity"/>
    <property type="evidence" value="ECO:0007669"/>
    <property type="project" value="UniProtKB-KW"/>
</dbReference>
<dbReference type="InterPro" id="IPR011251">
    <property type="entry name" value="Luciferase-like_dom"/>
</dbReference>
<dbReference type="Gene3D" id="3.20.20.30">
    <property type="entry name" value="Luciferase-like domain"/>
    <property type="match status" value="1"/>
</dbReference>
<feature type="domain" description="Luciferase-like" evidence="1">
    <location>
        <begin position="16"/>
        <end position="244"/>
    </location>
</feature>
<dbReference type="InterPro" id="IPR036661">
    <property type="entry name" value="Luciferase-like_sf"/>
</dbReference>
<dbReference type="Pfam" id="PF00296">
    <property type="entry name" value="Bac_luciferase"/>
    <property type="match status" value="1"/>
</dbReference>
<evidence type="ECO:0000313" key="3">
    <source>
        <dbReference type="Proteomes" id="UP000805614"/>
    </source>
</evidence>
<dbReference type="EC" id="1.-.-.-" evidence="2"/>
<sequence length="311" mass="33280">MMVRIGIGLPNGGSRVDAADLVRLAVGAENVGADSVWVADRWLRPHAPVSMPGVPTPVTMPADYYSSVYDPIEVLTFIAARTDRILLGTSAINVLYHPPVLLARRLATLDQLSGGRLIAGVTSGWMAEEFAVAGVPRERMGAGFDDHLAAMRAVWGPDPVAHPGPGYTIPVSDIGPKPYGSDGIPLLIGYNTTAGIRRAARIGDGLHPYRNDLNELAADLVRWRESLAEHGRDPARLPVVLRAAAMPGGDGTGDERAAFIGPVARWDDDLARIESLGIDHVLLQFEPGFGVDSTLEILAGLVARRDQVRDR</sequence>
<dbReference type="InterPro" id="IPR051260">
    <property type="entry name" value="Diverse_substr_monoxygenases"/>
</dbReference>
<dbReference type="InterPro" id="IPR019921">
    <property type="entry name" value="Lucif-like_OxRdtase_Rv2161c"/>
</dbReference>
<accession>A0ABR7M046</accession>
<dbReference type="PANTHER" id="PTHR30011">
    <property type="entry name" value="ALKANESULFONATE MONOOXYGENASE-RELATED"/>
    <property type="match status" value="1"/>
</dbReference>
<dbReference type="NCBIfam" id="TIGR03619">
    <property type="entry name" value="F420_Rv2161c"/>
    <property type="match status" value="1"/>
</dbReference>
<dbReference type="Proteomes" id="UP000805614">
    <property type="component" value="Unassembled WGS sequence"/>
</dbReference>
<dbReference type="EMBL" id="JABVEC010000042">
    <property type="protein sequence ID" value="MBC6470495.1"/>
    <property type="molecule type" value="Genomic_DNA"/>
</dbReference>